<sequence>MQKLDYIDPLLRPESQFVAYRQMRDKKLAKYRLSLDDQLSGRRSSTPLQLSHRHELRWDTLSDALRQRLGMQLDILGDETQKARSITGRALTESPTNAVPVQETPGIVTLEEKLSAFHHSNSYDSEGGAIDDVVGMGPRDYNQASTLPMYAENSSSERLQQNRHIDARQFHDAIWHFTLGQFNIYEELYYYRKYCSDAECQSTIPAQLRRPTPAYTQDLTAVEMVMDLDLDADRYTSLQTQHPSHWINDELKAHIRAVLWNPSGISATSAQPPVAAALNLSTEEMVRINLIISLARRQAEIIHAMRALYEYENPSRN</sequence>
<gene>
    <name evidence="1" type="ORF">FBU59_002769</name>
</gene>
<protein>
    <submittedName>
        <fullName evidence="1">Uncharacterized protein</fullName>
    </submittedName>
</protein>
<accession>A0ACC1JAG0</accession>
<comment type="caution">
    <text evidence="1">The sequence shown here is derived from an EMBL/GenBank/DDBJ whole genome shotgun (WGS) entry which is preliminary data.</text>
</comment>
<dbReference type="EMBL" id="JANBPW010001597">
    <property type="protein sequence ID" value="KAJ1943883.1"/>
    <property type="molecule type" value="Genomic_DNA"/>
</dbReference>
<reference evidence="1" key="1">
    <citation type="submission" date="2022-07" db="EMBL/GenBank/DDBJ databases">
        <title>Phylogenomic reconstructions and comparative analyses of Kickxellomycotina fungi.</title>
        <authorList>
            <person name="Reynolds N.K."/>
            <person name="Stajich J.E."/>
            <person name="Barry K."/>
            <person name="Grigoriev I.V."/>
            <person name="Crous P."/>
            <person name="Smith M.E."/>
        </authorList>
    </citation>
    <scope>NUCLEOTIDE SEQUENCE</scope>
    <source>
        <strain evidence="1">NRRL 5244</strain>
    </source>
</reference>
<proteinExistence type="predicted"/>
<evidence type="ECO:0000313" key="1">
    <source>
        <dbReference type="EMBL" id="KAJ1943883.1"/>
    </source>
</evidence>
<keyword evidence="2" id="KW-1185">Reference proteome</keyword>
<organism evidence="1 2">
    <name type="scientific">Linderina macrospora</name>
    <dbReference type="NCBI Taxonomy" id="4868"/>
    <lineage>
        <taxon>Eukaryota</taxon>
        <taxon>Fungi</taxon>
        <taxon>Fungi incertae sedis</taxon>
        <taxon>Zoopagomycota</taxon>
        <taxon>Kickxellomycotina</taxon>
        <taxon>Kickxellomycetes</taxon>
        <taxon>Kickxellales</taxon>
        <taxon>Kickxellaceae</taxon>
        <taxon>Linderina</taxon>
    </lineage>
</organism>
<evidence type="ECO:0000313" key="2">
    <source>
        <dbReference type="Proteomes" id="UP001150603"/>
    </source>
</evidence>
<name>A0ACC1JAG0_9FUNG</name>
<dbReference type="Proteomes" id="UP001150603">
    <property type="component" value="Unassembled WGS sequence"/>
</dbReference>